<feature type="signal peptide" evidence="2">
    <location>
        <begin position="1"/>
        <end position="24"/>
    </location>
</feature>
<dbReference type="InterPro" id="IPR040283">
    <property type="entry name" value="DDB_G0292058-like"/>
</dbReference>
<dbReference type="AlphaFoldDB" id="A0A9R0YK59"/>
<evidence type="ECO:0000256" key="2">
    <source>
        <dbReference type="SAM" id="SignalP"/>
    </source>
</evidence>
<organism evidence="3 4">
    <name type="scientific">Triticum turgidum subsp. durum</name>
    <name type="common">Durum wheat</name>
    <name type="synonym">Triticum durum</name>
    <dbReference type="NCBI Taxonomy" id="4567"/>
    <lineage>
        <taxon>Eukaryota</taxon>
        <taxon>Viridiplantae</taxon>
        <taxon>Streptophyta</taxon>
        <taxon>Embryophyta</taxon>
        <taxon>Tracheophyta</taxon>
        <taxon>Spermatophyta</taxon>
        <taxon>Magnoliopsida</taxon>
        <taxon>Liliopsida</taxon>
        <taxon>Poales</taxon>
        <taxon>Poaceae</taxon>
        <taxon>BOP clade</taxon>
        <taxon>Pooideae</taxon>
        <taxon>Triticodae</taxon>
        <taxon>Triticeae</taxon>
        <taxon>Triticinae</taxon>
        <taxon>Triticum</taxon>
    </lineage>
</organism>
<feature type="transmembrane region" description="Helical" evidence="1">
    <location>
        <begin position="272"/>
        <end position="292"/>
    </location>
</feature>
<feature type="transmembrane region" description="Helical" evidence="1">
    <location>
        <begin position="81"/>
        <end position="107"/>
    </location>
</feature>
<dbReference type="Proteomes" id="UP000324705">
    <property type="component" value="Chromosome 6B"/>
</dbReference>
<evidence type="ECO:0000313" key="4">
    <source>
        <dbReference type="Proteomes" id="UP000324705"/>
    </source>
</evidence>
<dbReference type="GO" id="GO:0005886">
    <property type="term" value="C:plasma membrane"/>
    <property type="evidence" value="ECO:0007669"/>
    <property type="project" value="TreeGrafter"/>
</dbReference>
<gene>
    <name evidence="3" type="ORF">TRITD_6Bv1G063770</name>
</gene>
<dbReference type="PANTHER" id="PTHR31414">
    <property type="entry name" value="TRANSMEMBRANE PROTEIN DDB_G0292058"/>
    <property type="match status" value="1"/>
</dbReference>
<keyword evidence="1" id="KW-0472">Membrane</keyword>
<dbReference type="GO" id="GO:0009506">
    <property type="term" value="C:plasmodesma"/>
    <property type="evidence" value="ECO:0007669"/>
    <property type="project" value="TreeGrafter"/>
</dbReference>
<feature type="transmembrane region" description="Helical" evidence="1">
    <location>
        <begin position="198"/>
        <end position="215"/>
    </location>
</feature>
<keyword evidence="4" id="KW-1185">Reference proteome</keyword>
<evidence type="ECO:0000256" key="1">
    <source>
        <dbReference type="SAM" id="Phobius"/>
    </source>
</evidence>
<dbReference type="Gramene" id="TRITD6Bv1G063770.1">
    <property type="protein sequence ID" value="TRITD6Bv1G063770.1"/>
    <property type="gene ID" value="TRITD6Bv1G063770"/>
</dbReference>
<sequence>MAARAAPPVLLLLLFFLVTASLLAVDASAAASAPGVNSPFVLAAARTQRKDPLDGLRYYTGGWNISSEHYWASVGFSAAPVFAAAGVWFAVFGAALFVAGIGCAVLYDGQGRFHGSTAATVDYVVKQSGYTVDNLRAFSGFLEAAKAAGVGPVSLPDDLKGRIDGVVRRVSSASDELASRTASNSAKIRDALDTIRKILIVLAAGMLILAFAGLGEQHCVLGVWIGVAGLRVGVPRVDSGCGNVRDVRHVPPPAQAVGEDHCPGLRRYSEQVYRGLLAVAAAGLLSVLLWVVHSRERRKRSDAREVELMAPPPPFRYPPLEEKALLHSPRRRPYM</sequence>
<keyword evidence="1" id="KW-0812">Transmembrane</keyword>
<evidence type="ECO:0000313" key="3">
    <source>
        <dbReference type="EMBL" id="VAI55983.1"/>
    </source>
</evidence>
<protein>
    <submittedName>
        <fullName evidence="3">Uncharacterized protein</fullName>
    </submittedName>
</protein>
<keyword evidence="2" id="KW-0732">Signal</keyword>
<reference evidence="3 4" key="1">
    <citation type="submission" date="2017-09" db="EMBL/GenBank/DDBJ databases">
        <authorList>
            <consortium name="International Durum Wheat Genome Sequencing Consortium (IDWGSC)"/>
            <person name="Milanesi L."/>
        </authorList>
    </citation>
    <scope>NUCLEOTIDE SEQUENCE [LARGE SCALE GENOMIC DNA]</scope>
    <source>
        <strain evidence="4">cv. Svevo</strain>
    </source>
</reference>
<name>A0A9R0YK59_TRITD</name>
<keyword evidence="1" id="KW-1133">Transmembrane helix</keyword>
<proteinExistence type="predicted"/>
<dbReference type="EMBL" id="LT934122">
    <property type="protein sequence ID" value="VAI55983.1"/>
    <property type="molecule type" value="Genomic_DNA"/>
</dbReference>
<dbReference type="PANTHER" id="PTHR31414:SF7">
    <property type="match status" value="1"/>
</dbReference>
<accession>A0A9R0YK59</accession>
<feature type="chain" id="PRO_5040457700" evidence="2">
    <location>
        <begin position="25"/>
        <end position="335"/>
    </location>
</feature>